<dbReference type="CDD" id="cd00082">
    <property type="entry name" value="HisKA"/>
    <property type="match status" value="1"/>
</dbReference>
<dbReference type="InterPro" id="IPR003661">
    <property type="entry name" value="HisK_dim/P_dom"/>
</dbReference>
<dbReference type="InterPro" id="IPR052162">
    <property type="entry name" value="Sensor_kinase/Photoreceptor"/>
</dbReference>
<dbReference type="PANTHER" id="PTHR43304">
    <property type="entry name" value="PHYTOCHROME-LIKE PROTEIN CPH1"/>
    <property type="match status" value="1"/>
</dbReference>
<feature type="transmembrane region" description="Helical" evidence="6">
    <location>
        <begin position="68"/>
        <end position="89"/>
    </location>
</feature>
<dbReference type="InterPro" id="IPR004358">
    <property type="entry name" value="Sig_transdc_His_kin-like_C"/>
</dbReference>
<dbReference type="EC" id="2.7.13.3" evidence="2"/>
<dbReference type="PRINTS" id="PR00344">
    <property type="entry name" value="BCTRLSENSOR"/>
</dbReference>
<dbReference type="InterPro" id="IPR003594">
    <property type="entry name" value="HATPase_dom"/>
</dbReference>
<evidence type="ECO:0000256" key="5">
    <source>
        <dbReference type="ARBA" id="ARBA00022777"/>
    </source>
</evidence>
<dbReference type="PANTHER" id="PTHR43304:SF1">
    <property type="entry name" value="PAC DOMAIN-CONTAINING PROTEIN"/>
    <property type="match status" value="1"/>
</dbReference>
<evidence type="ECO:0000256" key="4">
    <source>
        <dbReference type="ARBA" id="ARBA00022679"/>
    </source>
</evidence>
<dbReference type="RefSeq" id="WP_128767982.1">
    <property type="nucleotide sequence ID" value="NZ_RXOC01000002.1"/>
</dbReference>
<dbReference type="SMART" id="SM00388">
    <property type="entry name" value="HisKA"/>
    <property type="match status" value="1"/>
</dbReference>
<dbReference type="InterPro" id="IPR036890">
    <property type="entry name" value="HATPase_C_sf"/>
</dbReference>
<dbReference type="EMBL" id="RXOC01000002">
    <property type="protein sequence ID" value="RXF71735.1"/>
    <property type="molecule type" value="Genomic_DNA"/>
</dbReference>
<keyword evidence="3" id="KW-0597">Phosphoprotein</keyword>
<organism evidence="8 9">
    <name type="scientific">Arcticibacter tournemirensis</name>
    <dbReference type="NCBI Taxonomy" id="699437"/>
    <lineage>
        <taxon>Bacteria</taxon>
        <taxon>Pseudomonadati</taxon>
        <taxon>Bacteroidota</taxon>
        <taxon>Sphingobacteriia</taxon>
        <taxon>Sphingobacteriales</taxon>
        <taxon>Sphingobacteriaceae</taxon>
        <taxon>Arcticibacter</taxon>
    </lineage>
</organism>
<feature type="transmembrane region" description="Helical" evidence="6">
    <location>
        <begin position="20"/>
        <end position="39"/>
    </location>
</feature>
<dbReference type="InterPro" id="IPR036097">
    <property type="entry name" value="HisK_dim/P_sf"/>
</dbReference>
<sequence>MENRLFIRHYKNRLNLPSALTVTVLAICVIPAIIVLPQLGVNSHADLKYTNYSPAGGNLSNFLLYHTWLIFGIVSCFIAGGLALAHYAFRKEASGLTAGIALAITGLYDVFYSLPYDVLPTQDFSDGLYSRWLISRLLHVSILVASTFYFIFNANKSIRENNKDVPFLIFTYFLFFTAAVALTAFLKTIPGLHNKNQFITHPYELLTLSIYLTLGSIILPHSLQKFASPFSGIIIISIIPSALAGVFMAIHREDFDVFFNAAYFLRATGYLTPLAGIVLNYIHAIKKEKQIAEHLRTQKLASLRTWKNLEERESSLAKAGADLERKVEELKRSNQELEQFAYVASHDIQEPLRKIKAFSDLIERDYGNSLPDQAQDYIARMRKAAERLQLLIDNILSLSRARKSANELVMVDLKEVINDVLSDLEYIIEKKNARIGVKVDMQLRAIPVQMRQLFQNLISNALKFSRPEVPPLITIEAIYIDGEELKNRTGDINPQALYCRIEIIDNGIGFDKQDAEKIFNLFQRLHSRTEYEGTGLGLALCKKITENHLGYIEAEGEEGNGAKIRIYLPC</sequence>
<dbReference type="Pfam" id="PF17159">
    <property type="entry name" value="MASE3"/>
    <property type="match status" value="1"/>
</dbReference>
<evidence type="ECO:0000256" key="2">
    <source>
        <dbReference type="ARBA" id="ARBA00012438"/>
    </source>
</evidence>
<dbReference type="AlphaFoldDB" id="A0A4Q0MEN0"/>
<evidence type="ECO:0000256" key="3">
    <source>
        <dbReference type="ARBA" id="ARBA00022553"/>
    </source>
</evidence>
<keyword evidence="6" id="KW-0472">Membrane</keyword>
<reference evidence="8 9" key="1">
    <citation type="submission" date="2018-12" db="EMBL/GenBank/DDBJ databases">
        <title>The Draft Genome Sequence of the Soil Bacterium Pedobacter tournemirensis R1.</title>
        <authorList>
            <person name="He J."/>
        </authorList>
    </citation>
    <scope>NUCLEOTIDE SEQUENCE [LARGE SCALE GENOMIC DNA]</scope>
    <source>
        <strain evidence="8 9">R1</strain>
    </source>
</reference>
<dbReference type="SUPFAM" id="SSF55874">
    <property type="entry name" value="ATPase domain of HSP90 chaperone/DNA topoisomerase II/histidine kinase"/>
    <property type="match status" value="1"/>
</dbReference>
<keyword evidence="6" id="KW-0812">Transmembrane</keyword>
<proteinExistence type="predicted"/>
<feature type="transmembrane region" description="Helical" evidence="6">
    <location>
        <begin position="205"/>
        <end position="223"/>
    </location>
</feature>
<evidence type="ECO:0000313" key="8">
    <source>
        <dbReference type="EMBL" id="RXF71735.1"/>
    </source>
</evidence>
<feature type="transmembrane region" description="Helical" evidence="6">
    <location>
        <begin position="96"/>
        <end position="114"/>
    </location>
</feature>
<dbReference type="SMART" id="SM00387">
    <property type="entry name" value="HATPase_c"/>
    <property type="match status" value="1"/>
</dbReference>
<evidence type="ECO:0000256" key="1">
    <source>
        <dbReference type="ARBA" id="ARBA00000085"/>
    </source>
</evidence>
<keyword evidence="6" id="KW-1133">Transmembrane helix</keyword>
<dbReference type="InterPro" id="IPR005467">
    <property type="entry name" value="His_kinase_dom"/>
</dbReference>
<keyword evidence="5" id="KW-0418">Kinase</keyword>
<dbReference type="Gene3D" id="3.30.565.10">
    <property type="entry name" value="Histidine kinase-like ATPase, C-terminal domain"/>
    <property type="match status" value="1"/>
</dbReference>
<evidence type="ECO:0000313" key="9">
    <source>
        <dbReference type="Proteomes" id="UP000290848"/>
    </source>
</evidence>
<feature type="transmembrane region" description="Helical" evidence="6">
    <location>
        <begin position="263"/>
        <end position="282"/>
    </location>
</feature>
<feature type="transmembrane region" description="Helical" evidence="6">
    <location>
        <begin position="134"/>
        <end position="153"/>
    </location>
</feature>
<protein>
    <recommendedName>
        <fullName evidence="2">histidine kinase</fullName>
        <ecNumber evidence="2">2.7.13.3</ecNumber>
    </recommendedName>
</protein>
<feature type="transmembrane region" description="Helical" evidence="6">
    <location>
        <begin position="230"/>
        <end position="251"/>
    </location>
</feature>
<evidence type="ECO:0000259" key="7">
    <source>
        <dbReference type="PROSITE" id="PS50109"/>
    </source>
</evidence>
<accession>A0A4Q0MEN0</accession>
<dbReference type="Pfam" id="PF00512">
    <property type="entry name" value="HisKA"/>
    <property type="match status" value="1"/>
</dbReference>
<dbReference type="GO" id="GO:0000155">
    <property type="term" value="F:phosphorelay sensor kinase activity"/>
    <property type="evidence" value="ECO:0007669"/>
    <property type="project" value="InterPro"/>
</dbReference>
<comment type="catalytic activity">
    <reaction evidence="1">
        <text>ATP + protein L-histidine = ADP + protein N-phospho-L-histidine.</text>
        <dbReference type="EC" id="2.7.13.3"/>
    </reaction>
</comment>
<dbReference type="PROSITE" id="PS50109">
    <property type="entry name" value="HIS_KIN"/>
    <property type="match status" value="1"/>
</dbReference>
<evidence type="ECO:0000256" key="6">
    <source>
        <dbReference type="SAM" id="Phobius"/>
    </source>
</evidence>
<dbReference type="SUPFAM" id="SSF47384">
    <property type="entry name" value="Homodimeric domain of signal transducing histidine kinase"/>
    <property type="match status" value="1"/>
</dbReference>
<gene>
    <name evidence="8" type="ORF">EKH83_03345</name>
</gene>
<comment type="caution">
    <text evidence="8">The sequence shown here is derived from an EMBL/GenBank/DDBJ whole genome shotgun (WGS) entry which is preliminary data.</text>
</comment>
<feature type="domain" description="Histidine kinase" evidence="7">
    <location>
        <begin position="343"/>
        <end position="570"/>
    </location>
</feature>
<name>A0A4Q0MEN0_9SPHI</name>
<dbReference type="Proteomes" id="UP000290848">
    <property type="component" value="Unassembled WGS sequence"/>
</dbReference>
<dbReference type="Pfam" id="PF02518">
    <property type="entry name" value="HATPase_c"/>
    <property type="match status" value="1"/>
</dbReference>
<dbReference type="Gene3D" id="1.10.287.130">
    <property type="match status" value="1"/>
</dbReference>
<dbReference type="InterPro" id="IPR033425">
    <property type="entry name" value="MASE3"/>
</dbReference>
<keyword evidence="4" id="KW-0808">Transferase</keyword>
<feature type="transmembrane region" description="Helical" evidence="6">
    <location>
        <begin position="165"/>
        <end position="185"/>
    </location>
</feature>